<evidence type="ECO:0000256" key="1">
    <source>
        <dbReference type="ARBA" id="ARBA00023125"/>
    </source>
</evidence>
<evidence type="ECO:0000259" key="3">
    <source>
        <dbReference type="PROSITE" id="PS51500"/>
    </source>
</evidence>
<dbReference type="SUPFAM" id="SSF47413">
    <property type="entry name" value="lambda repressor-like DNA-binding domains"/>
    <property type="match status" value="1"/>
</dbReference>
<dbReference type="EMBL" id="JBBAXC010000020">
    <property type="protein sequence ID" value="MEI5909121.1"/>
    <property type="molecule type" value="Genomic_DNA"/>
</dbReference>
<feature type="domain" description="Sin" evidence="3">
    <location>
        <begin position="66"/>
        <end position="104"/>
    </location>
</feature>
<keyword evidence="1" id="KW-0238">DNA-binding</keyword>
<name>A0ABU8HIU6_9BACI</name>
<dbReference type="SUPFAM" id="SSF47406">
    <property type="entry name" value="SinR repressor dimerisation domain-like"/>
    <property type="match status" value="1"/>
</dbReference>
<dbReference type="Proteomes" id="UP001312865">
    <property type="component" value="Unassembled WGS sequence"/>
</dbReference>
<dbReference type="InterPro" id="IPR010981">
    <property type="entry name" value="SinR/SinI_dimer_dom"/>
</dbReference>
<dbReference type="InterPro" id="IPR001387">
    <property type="entry name" value="Cro/C1-type_HTH"/>
</dbReference>
<dbReference type="PROSITE" id="PS50943">
    <property type="entry name" value="HTH_CROC1"/>
    <property type="match status" value="1"/>
</dbReference>
<evidence type="ECO:0000313" key="5">
    <source>
        <dbReference type="Proteomes" id="UP001312865"/>
    </source>
</evidence>
<keyword evidence="5" id="KW-1185">Reference proteome</keyword>
<accession>A0ABU8HIU6</accession>
<dbReference type="RefSeq" id="WP_336588567.1">
    <property type="nucleotide sequence ID" value="NZ_JBBAXC010000020.1"/>
</dbReference>
<sequence>MVGKKIREMRKIKGFSINELAQKSQVSKSYISSIERGIQRNPSFNVLNRISEALDLPLGDFIVMEQQTSIQEEKVDQTWLSLLNDAVENGLTKEEFIKFTDLMYSQKHDRIKKDSAIRHFPVK</sequence>
<reference evidence="4 5" key="1">
    <citation type="journal article" date="2018" name="J. Microbiol.">
        <title>Bacillus spongiae sp. nov., isolated from sponge of Jeju Island.</title>
        <authorList>
            <person name="Lee G.E."/>
            <person name="Im W.T."/>
            <person name="Park J.S."/>
        </authorList>
    </citation>
    <scope>NUCLEOTIDE SEQUENCE [LARGE SCALE GENOMIC DNA]</scope>
    <source>
        <strain evidence="4 5">135PIL107-10</strain>
    </source>
</reference>
<comment type="caution">
    <text evidence="4">The sequence shown here is derived from an EMBL/GenBank/DDBJ whole genome shotgun (WGS) entry which is preliminary data.</text>
</comment>
<dbReference type="InterPro" id="IPR010982">
    <property type="entry name" value="Lambda_DNA-bd_dom_sf"/>
</dbReference>
<evidence type="ECO:0000259" key="2">
    <source>
        <dbReference type="PROSITE" id="PS50943"/>
    </source>
</evidence>
<evidence type="ECO:0000313" key="4">
    <source>
        <dbReference type="EMBL" id="MEI5909121.1"/>
    </source>
</evidence>
<dbReference type="Gene3D" id="1.10.260.40">
    <property type="entry name" value="lambda repressor-like DNA-binding domains"/>
    <property type="match status" value="1"/>
</dbReference>
<dbReference type="SMART" id="SM00530">
    <property type="entry name" value="HTH_XRE"/>
    <property type="match status" value="1"/>
</dbReference>
<dbReference type="PANTHER" id="PTHR46797">
    <property type="entry name" value="HTH-TYPE TRANSCRIPTIONAL REGULATOR"/>
    <property type="match status" value="1"/>
</dbReference>
<dbReference type="PANTHER" id="PTHR46797:SF1">
    <property type="entry name" value="METHYLPHOSPHONATE SYNTHASE"/>
    <property type="match status" value="1"/>
</dbReference>
<gene>
    <name evidence="4" type="ORF">WAK64_18890</name>
</gene>
<dbReference type="InterPro" id="IPR036281">
    <property type="entry name" value="SinR/SinI_dimer_dom_sf"/>
</dbReference>
<dbReference type="CDD" id="cd00093">
    <property type="entry name" value="HTH_XRE"/>
    <property type="match status" value="1"/>
</dbReference>
<dbReference type="InterPro" id="IPR050807">
    <property type="entry name" value="TransReg_Diox_bact_type"/>
</dbReference>
<feature type="domain" description="HTH cro/C1-type" evidence="2">
    <location>
        <begin position="6"/>
        <end position="61"/>
    </location>
</feature>
<dbReference type="PROSITE" id="PS51500">
    <property type="entry name" value="SIN"/>
    <property type="match status" value="1"/>
</dbReference>
<protein>
    <submittedName>
        <fullName evidence="4">Helix-turn-helix transcriptional regulator</fullName>
    </submittedName>
</protein>
<organism evidence="4 5">
    <name type="scientific">Bacillus spongiae</name>
    <dbReference type="NCBI Taxonomy" id="2683610"/>
    <lineage>
        <taxon>Bacteria</taxon>
        <taxon>Bacillati</taxon>
        <taxon>Bacillota</taxon>
        <taxon>Bacilli</taxon>
        <taxon>Bacillales</taxon>
        <taxon>Bacillaceae</taxon>
        <taxon>Bacillus</taxon>
    </lineage>
</organism>
<dbReference type="Pfam" id="PF01381">
    <property type="entry name" value="HTH_3"/>
    <property type="match status" value="1"/>
</dbReference>
<proteinExistence type="predicted"/>